<dbReference type="Proteomes" id="UP000293342">
    <property type="component" value="Unassembled WGS sequence"/>
</dbReference>
<comment type="caution">
    <text evidence="2">The sequence shown here is derived from an EMBL/GenBank/DDBJ whole genome shotgun (WGS) entry which is preliminary data.</text>
</comment>
<organism evidence="2 3">
    <name type="scientific">Kribbella capetownensis</name>
    <dbReference type="NCBI Taxonomy" id="1572659"/>
    <lineage>
        <taxon>Bacteria</taxon>
        <taxon>Bacillati</taxon>
        <taxon>Actinomycetota</taxon>
        <taxon>Actinomycetes</taxon>
        <taxon>Propionibacteriales</taxon>
        <taxon>Kribbellaceae</taxon>
        <taxon>Kribbella</taxon>
    </lineage>
</organism>
<dbReference type="AlphaFoldDB" id="A0A4R0IN90"/>
<proteinExistence type="predicted"/>
<sequence length="308" mass="35211">MSFTWPAAEDPHDEVSAGEQPWAQRPPPARASDETPEDIARRRSAEVQIVHNILHAPTPQERKRRIDQFAHWALDETRGPLLDLARSKKIFSEARKYSRRPLERPVPPPYWPEEAQIRVIEETITDACTFFERRGLKEWAPERAGLLTYFINTCKMLFPDAYNRWVRETRFSESITERGGEYVEVVHYDAIPDWDNRVEIAERQPGPDDLAIRNIEIERALAPAPVDDFQDYVTHEVCKAAGFSEEEARKRSGLSISKVKTRKKQHQRFLQQGAESGAPTPPAAHSPAEALLDDEQADQVDRARGLGS</sequence>
<feature type="compositionally biased region" description="Basic and acidic residues" evidence="1">
    <location>
        <begin position="299"/>
        <end position="308"/>
    </location>
</feature>
<accession>A0A4R0IN90</accession>
<feature type="region of interest" description="Disordered" evidence="1">
    <location>
        <begin position="252"/>
        <end position="308"/>
    </location>
</feature>
<evidence type="ECO:0000313" key="3">
    <source>
        <dbReference type="Proteomes" id="UP000293342"/>
    </source>
</evidence>
<protein>
    <submittedName>
        <fullName evidence="2">Uncharacterized protein</fullName>
    </submittedName>
</protein>
<reference evidence="2 3" key="1">
    <citation type="submission" date="2019-02" db="EMBL/GenBank/DDBJ databases">
        <title>Kribbella capetownensis sp. nov. and Kribbella speibonae sp. nov., isolated from soil.</title>
        <authorList>
            <person name="Curtis S.M."/>
            <person name="Norton I."/>
            <person name="Everest G.J."/>
            <person name="Meyers P.R."/>
        </authorList>
    </citation>
    <scope>NUCLEOTIDE SEQUENCE [LARGE SCALE GENOMIC DNA]</scope>
    <source>
        <strain evidence="2 3">YM53</strain>
    </source>
</reference>
<feature type="region of interest" description="Disordered" evidence="1">
    <location>
        <begin position="1"/>
        <end position="39"/>
    </location>
</feature>
<dbReference type="EMBL" id="SJKD01000019">
    <property type="protein sequence ID" value="TCC33890.1"/>
    <property type="molecule type" value="Genomic_DNA"/>
</dbReference>
<evidence type="ECO:0000313" key="2">
    <source>
        <dbReference type="EMBL" id="TCC33890.1"/>
    </source>
</evidence>
<keyword evidence="3" id="KW-1185">Reference proteome</keyword>
<evidence type="ECO:0000256" key="1">
    <source>
        <dbReference type="SAM" id="MobiDB-lite"/>
    </source>
</evidence>
<dbReference type="OrthoDB" id="3215396at2"/>
<gene>
    <name evidence="2" type="ORF">E0H75_42290</name>
</gene>
<name>A0A4R0IN90_9ACTN</name>
<dbReference type="RefSeq" id="WP_131519377.1">
    <property type="nucleotide sequence ID" value="NZ_SJKD01000019.1"/>
</dbReference>